<evidence type="ECO:0000313" key="7">
    <source>
        <dbReference type="EMBL" id="BFO21772.1"/>
    </source>
</evidence>
<accession>A0AAT9HWK5</accession>
<protein>
    <recommendedName>
        <fullName evidence="2">beta-glucosidase</fullName>
        <ecNumber evidence="2">3.2.1.21</ecNumber>
    </recommendedName>
</protein>
<evidence type="ECO:0000256" key="1">
    <source>
        <dbReference type="ARBA" id="ARBA00010838"/>
    </source>
</evidence>
<evidence type="ECO:0000256" key="6">
    <source>
        <dbReference type="RuleBase" id="RU003690"/>
    </source>
</evidence>
<evidence type="ECO:0000256" key="4">
    <source>
        <dbReference type="ARBA" id="ARBA00023295"/>
    </source>
</evidence>
<reference evidence="7" key="2">
    <citation type="submission" date="2024-07" db="EMBL/GenBank/DDBJ databases">
        <title>Streptomyces haneummycinica sp. nov., a new antibiotic-producing actinobacterium isolated from marine sediment.</title>
        <authorList>
            <person name="Uemura M."/>
            <person name="Hamada M."/>
            <person name="Hirano S."/>
            <person name="Kobayashi K."/>
            <person name="Ohshiro T."/>
            <person name="Kobayashi T."/>
            <person name="Terahara T."/>
        </authorList>
    </citation>
    <scope>NUCLEOTIDE SEQUENCE</scope>
    <source>
        <strain evidence="7">KM77-8</strain>
    </source>
</reference>
<dbReference type="PANTHER" id="PTHR10353:SF36">
    <property type="entry name" value="LP05116P"/>
    <property type="match status" value="1"/>
</dbReference>
<feature type="active site" description="Nucleophile" evidence="5">
    <location>
        <position position="30"/>
    </location>
</feature>
<evidence type="ECO:0000256" key="2">
    <source>
        <dbReference type="ARBA" id="ARBA00012744"/>
    </source>
</evidence>
<keyword evidence="4" id="KW-0326">Glycosidase</keyword>
<dbReference type="AlphaFoldDB" id="A0AAT9HWK5"/>
<sequence>MGWSVDPTGLHELIMRYNREAPGLPLYITENGAAYDDKPDADGKVHDPERVAYLHGHLSAVRRAIADGADVRGYYLWSLMDNFEWAYGYDKRFGAVYVDYATQQRTPKSSALWYARAAKSGVLPEPESI</sequence>
<dbReference type="SUPFAM" id="SSF51445">
    <property type="entry name" value="(Trans)glycosidases"/>
    <property type="match status" value="1"/>
</dbReference>
<comment type="similarity">
    <text evidence="1 6">Belongs to the glycosyl hydrolase 1 family.</text>
</comment>
<dbReference type="EC" id="3.2.1.21" evidence="2"/>
<dbReference type="Gene3D" id="3.20.20.80">
    <property type="entry name" value="Glycosidases"/>
    <property type="match status" value="1"/>
</dbReference>
<name>A0AAT9HWK5_9ACTN</name>
<dbReference type="InterPro" id="IPR001360">
    <property type="entry name" value="Glyco_hydro_1"/>
</dbReference>
<dbReference type="PROSITE" id="PS00572">
    <property type="entry name" value="GLYCOSYL_HYDROL_F1_1"/>
    <property type="match status" value="1"/>
</dbReference>
<dbReference type="GO" id="GO:0008422">
    <property type="term" value="F:beta-glucosidase activity"/>
    <property type="evidence" value="ECO:0007669"/>
    <property type="project" value="UniProtKB-EC"/>
</dbReference>
<gene>
    <name evidence="7" type="ORF">SHKM778_81600</name>
</gene>
<evidence type="ECO:0000256" key="3">
    <source>
        <dbReference type="ARBA" id="ARBA00022801"/>
    </source>
</evidence>
<dbReference type="InterPro" id="IPR018120">
    <property type="entry name" value="Glyco_hydro_1_AS"/>
</dbReference>
<dbReference type="PANTHER" id="PTHR10353">
    <property type="entry name" value="GLYCOSYL HYDROLASE"/>
    <property type="match status" value="1"/>
</dbReference>
<keyword evidence="3" id="KW-0378">Hydrolase</keyword>
<organism evidence="7">
    <name type="scientific">Streptomyces haneummycinicus</name>
    <dbReference type="NCBI Taxonomy" id="3074435"/>
    <lineage>
        <taxon>Bacteria</taxon>
        <taxon>Bacillati</taxon>
        <taxon>Actinomycetota</taxon>
        <taxon>Actinomycetes</taxon>
        <taxon>Kitasatosporales</taxon>
        <taxon>Streptomycetaceae</taxon>
        <taxon>Streptomyces</taxon>
    </lineage>
</organism>
<dbReference type="GO" id="GO:0016052">
    <property type="term" value="P:carbohydrate catabolic process"/>
    <property type="evidence" value="ECO:0007669"/>
    <property type="project" value="TreeGrafter"/>
</dbReference>
<dbReference type="PRINTS" id="PR00131">
    <property type="entry name" value="GLHYDRLASE1"/>
</dbReference>
<reference evidence="7" key="1">
    <citation type="submission" date="2024-06" db="EMBL/GenBank/DDBJ databases">
        <authorList>
            <consortium name="consrtm"/>
            <person name="Uemura M."/>
            <person name="Terahara T."/>
        </authorList>
    </citation>
    <scope>NUCLEOTIDE SEQUENCE</scope>
    <source>
        <strain evidence="7">KM77-8</strain>
    </source>
</reference>
<dbReference type="EMBL" id="AP035768">
    <property type="protein sequence ID" value="BFO21772.1"/>
    <property type="molecule type" value="Genomic_DNA"/>
</dbReference>
<dbReference type="Pfam" id="PF00232">
    <property type="entry name" value="Glyco_hydro_1"/>
    <property type="match status" value="1"/>
</dbReference>
<evidence type="ECO:0000256" key="5">
    <source>
        <dbReference type="PROSITE-ProRule" id="PRU10055"/>
    </source>
</evidence>
<proteinExistence type="inferred from homology"/>
<dbReference type="GO" id="GO:0005829">
    <property type="term" value="C:cytosol"/>
    <property type="evidence" value="ECO:0007669"/>
    <property type="project" value="TreeGrafter"/>
</dbReference>
<dbReference type="InterPro" id="IPR017853">
    <property type="entry name" value="GH"/>
</dbReference>